<gene>
    <name evidence="2" type="ORF">EVAR_80453_1</name>
</gene>
<name>A0A4C1VIQ1_EUMVA</name>
<comment type="caution">
    <text evidence="2">The sequence shown here is derived from an EMBL/GenBank/DDBJ whole genome shotgun (WGS) entry which is preliminary data.</text>
</comment>
<sequence length="170" mass="19287">MRNQNTIWLNSAKKVEGYTVGCTKARSLRPRRSSRGTIGDHAEMSHVFVEAHRRLHPANHLRRNLTASRDNRNVLQCWPARLYDRHGCANGAPVTAARRAPSTQLTTELPSEPRGSDTLHRDPVLLNVYVDCIDYPDHPDENLDPYAAVFYSSSLHEYQPTMNNAAEREV</sequence>
<dbReference type="EMBL" id="BGZK01000344">
    <property type="protein sequence ID" value="GBP38167.1"/>
    <property type="molecule type" value="Genomic_DNA"/>
</dbReference>
<feature type="region of interest" description="Disordered" evidence="1">
    <location>
        <begin position="96"/>
        <end position="118"/>
    </location>
</feature>
<protein>
    <submittedName>
        <fullName evidence="2">Uncharacterized protein</fullName>
    </submittedName>
</protein>
<proteinExistence type="predicted"/>
<dbReference type="AlphaFoldDB" id="A0A4C1VIQ1"/>
<evidence type="ECO:0000313" key="2">
    <source>
        <dbReference type="EMBL" id="GBP38167.1"/>
    </source>
</evidence>
<evidence type="ECO:0000313" key="3">
    <source>
        <dbReference type="Proteomes" id="UP000299102"/>
    </source>
</evidence>
<organism evidence="2 3">
    <name type="scientific">Eumeta variegata</name>
    <name type="common">Bagworm moth</name>
    <name type="synonym">Eumeta japonica</name>
    <dbReference type="NCBI Taxonomy" id="151549"/>
    <lineage>
        <taxon>Eukaryota</taxon>
        <taxon>Metazoa</taxon>
        <taxon>Ecdysozoa</taxon>
        <taxon>Arthropoda</taxon>
        <taxon>Hexapoda</taxon>
        <taxon>Insecta</taxon>
        <taxon>Pterygota</taxon>
        <taxon>Neoptera</taxon>
        <taxon>Endopterygota</taxon>
        <taxon>Lepidoptera</taxon>
        <taxon>Glossata</taxon>
        <taxon>Ditrysia</taxon>
        <taxon>Tineoidea</taxon>
        <taxon>Psychidae</taxon>
        <taxon>Oiketicinae</taxon>
        <taxon>Eumeta</taxon>
    </lineage>
</organism>
<dbReference type="Proteomes" id="UP000299102">
    <property type="component" value="Unassembled WGS sequence"/>
</dbReference>
<keyword evidence="3" id="KW-1185">Reference proteome</keyword>
<accession>A0A4C1VIQ1</accession>
<reference evidence="2 3" key="1">
    <citation type="journal article" date="2019" name="Commun. Biol.">
        <title>The bagworm genome reveals a unique fibroin gene that provides high tensile strength.</title>
        <authorList>
            <person name="Kono N."/>
            <person name="Nakamura H."/>
            <person name="Ohtoshi R."/>
            <person name="Tomita M."/>
            <person name="Numata K."/>
            <person name="Arakawa K."/>
        </authorList>
    </citation>
    <scope>NUCLEOTIDE SEQUENCE [LARGE SCALE GENOMIC DNA]</scope>
</reference>
<evidence type="ECO:0000256" key="1">
    <source>
        <dbReference type="SAM" id="MobiDB-lite"/>
    </source>
</evidence>